<dbReference type="OMA" id="KNTIMGR"/>
<dbReference type="PROSITE" id="PS51194">
    <property type="entry name" value="HELICASE_CTER"/>
    <property type="match status" value="1"/>
</dbReference>
<accession>A0A0R3PZV7</accession>
<evidence type="ECO:0000256" key="1">
    <source>
        <dbReference type="ARBA" id="ARBA00022801"/>
    </source>
</evidence>
<name>A0A0R3PZV7_ANGCS</name>
<dbReference type="InterPro" id="IPR001650">
    <property type="entry name" value="Helicase_C-like"/>
</dbReference>
<evidence type="ECO:0000313" key="3">
    <source>
        <dbReference type="WBParaSite" id="ACOC_0001214401-mRNA-1"/>
    </source>
</evidence>
<organism evidence="3">
    <name type="scientific">Angiostrongylus costaricensis</name>
    <name type="common">Nematode worm</name>
    <dbReference type="NCBI Taxonomy" id="334426"/>
    <lineage>
        <taxon>Eukaryota</taxon>
        <taxon>Metazoa</taxon>
        <taxon>Ecdysozoa</taxon>
        <taxon>Nematoda</taxon>
        <taxon>Chromadorea</taxon>
        <taxon>Rhabditida</taxon>
        <taxon>Rhabditina</taxon>
        <taxon>Rhabditomorpha</taxon>
        <taxon>Strongyloidea</taxon>
        <taxon>Metastrongylidae</taxon>
        <taxon>Angiostrongylus</taxon>
    </lineage>
</organism>
<dbReference type="GO" id="GO:0016787">
    <property type="term" value="F:hydrolase activity"/>
    <property type="evidence" value="ECO:0007669"/>
    <property type="project" value="UniProtKB-KW"/>
</dbReference>
<protein>
    <submittedName>
        <fullName evidence="3">Helicase C-terminal domain-containing protein</fullName>
    </submittedName>
</protein>
<dbReference type="PANTHER" id="PTHR10799">
    <property type="entry name" value="SNF2/RAD54 HELICASE FAMILY"/>
    <property type="match status" value="1"/>
</dbReference>
<dbReference type="Pfam" id="PF00271">
    <property type="entry name" value="Helicase_C"/>
    <property type="match status" value="1"/>
</dbReference>
<dbReference type="SMART" id="SM00490">
    <property type="entry name" value="HELICc"/>
    <property type="match status" value="1"/>
</dbReference>
<dbReference type="InterPro" id="IPR049730">
    <property type="entry name" value="SNF2/RAD54-like_C"/>
</dbReference>
<dbReference type="InterPro" id="IPR027417">
    <property type="entry name" value="P-loop_NTPase"/>
</dbReference>
<dbReference type="SUPFAM" id="SSF52540">
    <property type="entry name" value="P-loop containing nucleoside triphosphate hydrolases"/>
    <property type="match status" value="1"/>
</dbReference>
<keyword evidence="1" id="KW-0378">Hydrolase</keyword>
<dbReference type="CDD" id="cd18793">
    <property type="entry name" value="SF2_C_SNF"/>
    <property type="match status" value="1"/>
</dbReference>
<proteinExistence type="predicted"/>
<dbReference type="WBParaSite" id="ACOC_0001214401-mRNA-1">
    <property type="protein sequence ID" value="ACOC_0001214401-mRNA-1"/>
    <property type="gene ID" value="ACOC_0001214401"/>
</dbReference>
<feature type="domain" description="Helicase C-terminal" evidence="2">
    <location>
        <begin position="1"/>
        <end position="157"/>
    </location>
</feature>
<dbReference type="Gene3D" id="3.40.50.300">
    <property type="entry name" value="P-loop containing nucleotide triphosphate hydrolases"/>
    <property type="match status" value="1"/>
</dbReference>
<sequence>LVPSSVLRGDCFQGDKVLIFSQFTSILDILEVYLRIRKYTFRRLDGSTPVMERQEMINEYNNDPELFVFLLSTRAGGLGINLTSANHIILHDIDFNPYNDKQAEDRCHRMGQEKSVFVTRLVSKDTVEVDILCLARKKLQLEKAVTVGVEEHTEEINGNSYGFTESNEEKPDSDTLNLLLNNALKRKSKEGSA</sequence>
<evidence type="ECO:0000259" key="2">
    <source>
        <dbReference type="PROSITE" id="PS51194"/>
    </source>
</evidence>
<reference evidence="3" key="1">
    <citation type="submission" date="2017-02" db="UniProtKB">
        <authorList>
            <consortium name="WormBaseParasite"/>
        </authorList>
    </citation>
    <scope>IDENTIFICATION</scope>
</reference>
<dbReference type="AlphaFoldDB" id="A0A0R3PZV7"/>